<evidence type="ECO:0000256" key="6">
    <source>
        <dbReference type="ARBA" id="ARBA00022786"/>
    </source>
</evidence>
<dbReference type="Gene3D" id="1.20.930.20">
    <property type="entry name" value="Adaptor protein Cbl, N-terminal domain"/>
    <property type="match status" value="1"/>
</dbReference>
<evidence type="ECO:0000259" key="8">
    <source>
        <dbReference type="PROSITE" id="PS51698"/>
    </source>
</evidence>
<dbReference type="SMART" id="SM00185">
    <property type="entry name" value="ARM"/>
    <property type="match status" value="2"/>
</dbReference>
<evidence type="ECO:0000256" key="2">
    <source>
        <dbReference type="ARBA" id="ARBA00004906"/>
    </source>
</evidence>
<evidence type="ECO:0000256" key="4">
    <source>
        <dbReference type="ARBA" id="ARBA00022679"/>
    </source>
</evidence>
<dbReference type="FunFam" id="3.30.40.10:FF:000114">
    <property type="entry name" value="RING-type E3 ubiquitin transferase"/>
    <property type="match status" value="1"/>
</dbReference>
<feature type="repeat" description="ARM" evidence="7">
    <location>
        <begin position="413"/>
        <end position="455"/>
    </location>
</feature>
<comment type="caution">
    <text evidence="9">The sequence shown here is derived from an EMBL/GenBank/DDBJ whole genome shotgun (WGS) entry which is preliminary data.</text>
</comment>
<dbReference type="InterPro" id="IPR036537">
    <property type="entry name" value="Adaptor_Cbl_N_dom_sf"/>
</dbReference>
<dbReference type="GO" id="GO:0007166">
    <property type="term" value="P:cell surface receptor signaling pathway"/>
    <property type="evidence" value="ECO:0007669"/>
    <property type="project" value="InterPro"/>
</dbReference>
<dbReference type="CDD" id="cd16664">
    <property type="entry name" value="RING-Ubox_PUB"/>
    <property type="match status" value="1"/>
</dbReference>
<dbReference type="GO" id="GO:0061630">
    <property type="term" value="F:ubiquitin protein ligase activity"/>
    <property type="evidence" value="ECO:0007669"/>
    <property type="project" value="UniProtKB-EC"/>
</dbReference>
<dbReference type="InterPro" id="IPR045210">
    <property type="entry name" value="RING-Ubox_PUB"/>
</dbReference>
<evidence type="ECO:0000256" key="7">
    <source>
        <dbReference type="PROSITE-ProRule" id="PRU00259"/>
    </source>
</evidence>
<dbReference type="InterPro" id="IPR016024">
    <property type="entry name" value="ARM-type_fold"/>
</dbReference>
<dbReference type="Proteomes" id="UP001202328">
    <property type="component" value="Unassembled WGS sequence"/>
</dbReference>
<dbReference type="SUPFAM" id="SSF48371">
    <property type="entry name" value="ARM repeat"/>
    <property type="match status" value="1"/>
</dbReference>
<dbReference type="InterPro" id="IPR003613">
    <property type="entry name" value="Ubox_domain"/>
</dbReference>
<dbReference type="PANTHER" id="PTHR23315">
    <property type="entry name" value="U BOX DOMAIN-CONTAINING"/>
    <property type="match status" value="1"/>
</dbReference>
<name>A0AAD4THL0_9MAGN</name>
<dbReference type="InterPro" id="IPR011989">
    <property type="entry name" value="ARM-like"/>
</dbReference>
<evidence type="ECO:0000313" key="9">
    <source>
        <dbReference type="EMBL" id="KAI3957947.1"/>
    </source>
</evidence>
<dbReference type="PROSITE" id="PS51698">
    <property type="entry name" value="U_BOX"/>
    <property type="match status" value="1"/>
</dbReference>
<keyword evidence="5" id="KW-0677">Repeat</keyword>
<dbReference type="EMBL" id="JAJJMB010001184">
    <property type="protein sequence ID" value="KAI3957947.1"/>
    <property type="molecule type" value="Genomic_DNA"/>
</dbReference>
<keyword evidence="10" id="KW-1185">Reference proteome</keyword>
<dbReference type="Gene3D" id="1.25.10.10">
    <property type="entry name" value="Leucine-rich Repeat Variant"/>
    <property type="match status" value="1"/>
</dbReference>
<comment type="pathway">
    <text evidence="2">Protein modification; protein ubiquitination.</text>
</comment>
<keyword evidence="4" id="KW-0808">Transferase</keyword>
<dbReference type="Pfam" id="PF25368">
    <property type="entry name" value="PUB10_N"/>
    <property type="match status" value="1"/>
</dbReference>
<protein>
    <recommendedName>
        <fullName evidence="3">RING-type E3 ubiquitin transferase</fullName>
        <ecNumber evidence="3">2.3.2.27</ecNumber>
    </recommendedName>
</protein>
<dbReference type="SMART" id="SM00504">
    <property type="entry name" value="Ubox"/>
    <property type="match status" value="1"/>
</dbReference>
<dbReference type="InterPro" id="IPR057623">
    <property type="entry name" value="PUB12-19-like_N"/>
</dbReference>
<dbReference type="InterPro" id="IPR000225">
    <property type="entry name" value="Armadillo"/>
</dbReference>
<dbReference type="InterPro" id="IPR058678">
    <property type="entry name" value="ARM_PUB"/>
</dbReference>
<dbReference type="Pfam" id="PF04564">
    <property type="entry name" value="U-box"/>
    <property type="match status" value="1"/>
</dbReference>
<accession>A0AAD4THL0</accession>
<gene>
    <name evidence="9" type="ORF">MKW98_020589</name>
</gene>
<dbReference type="AlphaFoldDB" id="A0AAD4THL0"/>
<dbReference type="CDD" id="cd21037">
    <property type="entry name" value="MLKL_NTD"/>
    <property type="match status" value="1"/>
</dbReference>
<dbReference type="EC" id="2.3.2.27" evidence="3"/>
<dbReference type="Pfam" id="PF25598">
    <property type="entry name" value="ARM_PUB"/>
    <property type="match status" value="1"/>
</dbReference>
<sequence>MAVSPSFFPPRKRRPSPGSFISPNLSDLKLVRSLLVLSQEISVLKPLDYLQKRSSTSIIRKSKLLVILFEEILRNEIKFLPRSAILCFEEIYIVLQRIKSLLEDCSNGSKMWLLIQNESVSNSFHELTVELSTLLDIFPVTEFPNLSEDVKELVVLIRKQCWERKCFVDPTDKNLRYDVIKLLDQIKKEIIPDYSELHRVFGRLGLIDSGSCKEEIESLEDEVSNHNQVCEKSTVEIIALIGLVRYGKCVLFGASTPRYELASSSSFSEVVFPEDFRCPISLDLMKDPVVVATGQTYDRNSISHWIDSGHETCPKTGQNLIHMNLIPNKAMKNLIALWCRENKIPFESTEPNDKINMTTINKAAMEATRMTAVFLVDKLAASQLPETANRIIFELRVLSKTSSDNRACIAEAGAIPKLVQYLASENPQLQVNAVTTILNLSIFEGNKRKIMESSETLEGVIEVLRSGKTWEAKENAAATIFSLSALHEYRKKLWRKSRVVKGLVELAKLGPVSAKKDALVAILNLAGDRDAVGRLIEGGVVEMAVEVAQAVPEEAVAILATIAKRGGALAVAGAKGAVRKLAEVLRDGPETAKESAAAGLVSVCRRGGTEVLAQLVATPGIERTIWEVMGMGTMRARRKGASLLRILRRWSVAVEDQTAVAYSTNHVSALSIVQT</sequence>
<dbReference type="InterPro" id="IPR013083">
    <property type="entry name" value="Znf_RING/FYVE/PHD"/>
</dbReference>
<evidence type="ECO:0000256" key="5">
    <source>
        <dbReference type="ARBA" id="ARBA00022737"/>
    </source>
</evidence>
<proteinExistence type="predicted"/>
<keyword evidence="6" id="KW-0833">Ubl conjugation pathway</keyword>
<feature type="domain" description="U-box" evidence="8">
    <location>
        <begin position="271"/>
        <end position="345"/>
    </location>
</feature>
<evidence type="ECO:0000256" key="3">
    <source>
        <dbReference type="ARBA" id="ARBA00012483"/>
    </source>
</evidence>
<comment type="catalytic activity">
    <reaction evidence="1">
        <text>S-ubiquitinyl-[E2 ubiquitin-conjugating enzyme]-L-cysteine + [acceptor protein]-L-lysine = [E2 ubiquitin-conjugating enzyme]-L-cysteine + N(6)-ubiquitinyl-[acceptor protein]-L-lysine.</text>
        <dbReference type="EC" id="2.3.2.27"/>
    </reaction>
</comment>
<evidence type="ECO:0000256" key="1">
    <source>
        <dbReference type="ARBA" id="ARBA00000900"/>
    </source>
</evidence>
<dbReference type="InterPro" id="IPR059179">
    <property type="entry name" value="MLKL-like_MCAfunc"/>
</dbReference>
<dbReference type="GO" id="GO:0016567">
    <property type="term" value="P:protein ubiquitination"/>
    <property type="evidence" value="ECO:0007669"/>
    <property type="project" value="InterPro"/>
</dbReference>
<reference evidence="9" key="1">
    <citation type="submission" date="2022-04" db="EMBL/GenBank/DDBJ databases">
        <title>A functionally conserved STORR gene fusion in Papaver species that diverged 16.8 million years ago.</title>
        <authorList>
            <person name="Catania T."/>
        </authorList>
    </citation>
    <scope>NUCLEOTIDE SEQUENCE</scope>
    <source>
        <strain evidence="9">S-188037</strain>
    </source>
</reference>
<dbReference type="Gene3D" id="3.30.40.10">
    <property type="entry name" value="Zinc/RING finger domain, C3HC4 (zinc finger)"/>
    <property type="match status" value="1"/>
</dbReference>
<evidence type="ECO:0000313" key="10">
    <source>
        <dbReference type="Proteomes" id="UP001202328"/>
    </source>
</evidence>
<dbReference type="PROSITE" id="PS50176">
    <property type="entry name" value="ARM_REPEAT"/>
    <property type="match status" value="1"/>
</dbReference>
<organism evidence="9 10">
    <name type="scientific">Papaver atlanticum</name>
    <dbReference type="NCBI Taxonomy" id="357466"/>
    <lineage>
        <taxon>Eukaryota</taxon>
        <taxon>Viridiplantae</taxon>
        <taxon>Streptophyta</taxon>
        <taxon>Embryophyta</taxon>
        <taxon>Tracheophyta</taxon>
        <taxon>Spermatophyta</taxon>
        <taxon>Magnoliopsida</taxon>
        <taxon>Ranunculales</taxon>
        <taxon>Papaveraceae</taxon>
        <taxon>Papaveroideae</taxon>
        <taxon>Papaver</taxon>
    </lineage>
</organism>
<dbReference type="PANTHER" id="PTHR23315:SF63">
    <property type="entry name" value="U-BOX DOMAIN-CONTAINING PROTEIN 16"/>
    <property type="match status" value="1"/>
</dbReference>
<dbReference type="SUPFAM" id="SSF57850">
    <property type="entry name" value="RING/U-box"/>
    <property type="match status" value="1"/>
</dbReference>